<dbReference type="CDD" id="cd01647">
    <property type="entry name" value="RT_LTR"/>
    <property type="match status" value="1"/>
</dbReference>
<proteinExistence type="predicted"/>
<organism evidence="1 2">
    <name type="scientific">Phytophthora infestans</name>
    <name type="common">Potato late blight agent</name>
    <name type="synonym">Botrytis infestans</name>
    <dbReference type="NCBI Taxonomy" id="4787"/>
    <lineage>
        <taxon>Eukaryota</taxon>
        <taxon>Sar</taxon>
        <taxon>Stramenopiles</taxon>
        <taxon>Oomycota</taxon>
        <taxon>Peronosporomycetes</taxon>
        <taxon>Peronosporales</taxon>
        <taxon>Peronosporaceae</taxon>
        <taxon>Phytophthora</taxon>
    </lineage>
</organism>
<reference evidence="1" key="1">
    <citation type="submission" date="2020-03" db="EMBL/GenBank/DDBJ databases">
        <title>Hybrid Assembly of Korean Phytophthora infestans isolates.</title>
        <authorList>
            <person name="Prokchorchik M."/>
            <person name="Lee Y."/>
            <person name="Seo J."/>
            <person name="Cho J.-H."/>
            <person name="Park Y.-E."/>
            <person name="Jang D.-C."/>
            <person name="Im J.-S."/>
            <person name="Choi J.-G."/>
            <person name="Park H.-J."/>
            <person name="Lee G.-B."/>
            <person name="Lee Y.-G."/>
            <person name="Hong S.-Y."/>
            <person name="Cho K."/>
            <person name="Sohn K.H."/>
        </authorList>
    </citation>
    <scope>NUCLEOTIDE SEQUENCE</scope>
    <source>
        <strain evidence="1">KR_2_A2</strain>
    </source>
</reference>
<dbReference type="SUPFAM" id="SSF56672">
    <property type="entry name" value="DNA/RNA polymerases"/>
    <property type="match status" value="1"/>
</dbReference>
<name>A0A8S9U948_PHYIN</name>
<dbReference type="Proteomes" id="UP000704712">
    <property type="component" value="Unassembled WGS sequence"/>
</dbReference>
<dbReference type="PANTHER" id="PTHR37984:SF5">
    <property type="entry name" value="PROTEIN NYNRIN-LIKE"/>
    <property type="match status" value="1"/>
</dbReference>
<dbReference type="InterPro" id="IPR043502">
    <property type="entry name" value="DNA/RNA_pol_sf"/>
</dbReference>
<accession>A0A8S9U948</accession>
<comment type="caution">
    <text evidence="1">The sequence shown here is derived from an EMBL/GenBank/DDBJ whole genome shotgun (WGS) entry which is preliminary data.</text>
</comment>
<dbReference type="EMBL" id="JAACNO010001827">
    <property type="protein sequence ID" value="KAF4137401.1"/>
    <property type="molecule type" value="Genomic_DNA"/>
</dbReference>
<feature type="non-terminal residue" evidence="1">
    <location>
        <position position="1"/>
    </location>
</feature>
<dbReference type="Gene3D" id="3.10.10.10">
    <property type="entry name" value="HIV Type 1 Reverse Transcriptase, subunit A, domain 1"/>
    <property type="match status" value="1"/>
</dbReference>
<evidence type="ECO:0000313" key="1">
    <source>
        <dbReference type="EMBL" id="KAF4137401.1"/>
    </source>
</evidence>
<evidence type="ECO:0000313" key="2">
    <source>
        <dbReference type="Proteomes" id="UP000704712"/>
    </source>
</evidence>
<dbReference type="InterPro" id="IPR050951">
    <property type="entry name" value="Retrovirus_Pol_polyprotein"/>
</dbReference>
<sequence length="529" mass="60225">PYLTRDATSLQVVSWCVPKEQGQYRNAAGNMETTCGSIELPEDFSSSRQLINVFQIAETLVYPIMCHIERNITWDGVTIPETKNLFCLLLLTPTIADTLSLGQQQQLSAALHSIKVVFLGTVGRLTWHPYVLPIMPDALLSAQAPYSVPHKLQAATLQEVERLPDKDFPWAAPAFVVPKKDGSVRFLSDFRRLDRWLWRSYFPLPKIQDLIRELPQPCFITTLDLVMTYYSRVLALQSRLYTTTVLPWEKYRYCHLPMGISTAPDEFHAVMTQFCAQSVDYLGCNISTEGKRSIACKVDKDPLLKWIGLARPRNARDLRRFIGMVNYYKNMRSSRSQTQHHALRYIVLSSISLEPSREQATRKKTSQDKPLLLAYPDFDKVFNIYKDASDYQLGGKGTAQYSFDATRIPLIVWGQKIRVSTDHLYFNAPEYYQLDNASVEIRRSSRRADRLPIDSCGALVVATSTVEDAELFSLVPTSIKDEQVKASLKPTEDVRMREISGVNLLTTVKDGRIVVSLPLQPAIMRTYHE</sequence>
<evidence type="ECO:0008006" key="3">
    <source>
        <dbReference type="Google" id="ProtNLM"/>
    </source>
</evidence>
<dbReference type="AlphaFoldDB" id="A0A8S9U948"/>
<dbReference type="Gene3D" id="3.30.70.270">
    <property type="match status" value="1"/>
</dbReference>
<dbReference type="InterPro" id="IPR043128">
    <property type="entry name" value="Rev_trsase/Diguanyl_cyclase"/>
</dbReference>
<gene>
    <name evidence="1" type="ORF">GN958_ATG13410</name>
</gene>
<protein>
    <recommendedName>
        <fullName evidence="3">Reverse transcriptase</fullName>
    </recommendedName>
</protein>
<dbReference type="PANTHER" id="PTHR37984">
    <property type="entry name" value="PROTEIN CBG26694"/>
    <property type="match status" value="1"/>
</dbReference>